<dbReference type="InterPro" id="IPR012337">
    <property type="entry name" value="RNaseH-like_sf"/>
</dbReference>
<accession>A0A4S8KUU8</accession>
<gene>
    <name evidence="2" type="ORF">K435DRAFT_698282</name>
</gene>
<organism evidence="2 3">
    <name type="scientific">Dendrothele bispora (strain CBS 962.96)</name>
    <dbReference type="NCBI Taxonomy" id="1314807"/>
    <lineage>
        <taxon>Eukaryota</taxon>
        <taxon>Fungi</taxon>
        <taxon>Dikarya</taxon>
        <taxon>Basidiomycota</taxon>
        <taxon>Agaricomycotina</taxon>
        <taxon>Agaricomycetes</taxon>
        <taxon>Agaricomycetidae</taxon>
        <taxon>Agaricales</taxon>
        <taxon>Agaricales incertae sedis</taxon>
        <taxon>Dendrothele</taxon>
    </lineage>
</organism>
<dbReference type="InterPro" id="IPR036397">
    <property type="entry name" value="RNaseH_sf"/>
</dbReference>
<name>A0A4S8KUU8_DENBC</name>
<dbReference type="Proteomes" id="UP000297245">
    <property type="component" value="Unassembled WGS sequence"/>
</dbReference>
<dbReference type="Gene3D" id="3.30.420.10">
    <property type="entry name" value="Ribonuclease H-like superfamily/Ribonuclease H"/>
    <property type="match status" value="1"/>
</dbReference>
<reference evidence="2 3" key="1">
    <citation type="journal article" date="2019" name="Nat. Ecol. Evol.">
        <title>Megaphylogeny resolves global patterns of mushroom evolution.</title>
        <authorList>
            <person name="Varga T."/>
            <person name="Krizsan K."/>
            <person name="Foldi C."/>
            <person name="Dima B."/>
            <person name="Sanchez-Garcia M."/>
            <person name="Sanchez-Ramirez S."/>
            <person name="Szollosi G.J."/>
            <person name="Szarkandi J.G."/>
            <person name="Papp V."/>
            <person name="Albert L."/>
            <person name="Andreopoulos W."/>
            <person name="Angelini C."/>
            <person name="Antonin V."/>
            <person name="Barry K.W."/>
            <person name="Bougher N.L."/>
            <person name="Buchanan P."/>
            <person name="Buyck B."/>
            <person name="Bense V."/>
            <person name="Catcheside P."/>
            <person name="Chovatia M."/>
            <person name="Cooper J."/>
            <person name="Damon W."/>
            <person name="Desjardin D."/>
            <person name="Finy P."/>
            <person name="Geml J."/>
            <person name="Haridas S."/>
            <person name="Hughes K."/>
            <person name="Justo A."/>
            <person name="Karasinski D."/>
            <person name="Kautmanova I."/>
            <person name="Kiss B."/>
            <person name="Kocsube S."/>
            <person name="Kotiranta H."/>
            <person name="LaButti K.M."/>
            <person name="Lechner B.E."/>
            <person name="Liimatainen K."/>
            <person name="Lipzen A."/>
            <person name="Lukacs Z."/>
            <person name="Mihaltcheva S."/>
            <person name="Morgado L.N."/>
            <person name="Niskanen T."/>
            <person name="Noordeloos M.E."/>
            <person name="Ohm R.A."/>
            <person name="Ortiz-Santana B."/>
            <person name="Ovrebo C."/>
            <person name="Racz N."/>
            <person name="Riley R."/>
            <person name="Savchenko A."/>
            <person name="Shiryaev A."/>
            <person name="Soop K."/>
            <person name="Spirin V."/>
            <person name="Szebenyi C."/>
            <person name="Tomsovsky M."/>
            <person name="Tulloss R.E."/>
            <person name="Uehling J."/>
            <person name="Grigoriev I.V."/>
            <person name="Vagvolgyi C."/>
            <person name="Papp T."/>
            <person name="Martin F.M."/>
            <person name="Miettinen O."/>
            <person name="Hibbett D.S."/>
            <person name="Nagy L.G."/>
        </authorList>
    </citation>
    <scope>NUCLEOTIDE SEQUENCE [LARGE SCALE GENOMIC DNA]</scope>
    <source>
        <strain evidence="2 3">CBS 962.96</strain>
    </source>
</reference>
<evidence type="ECO:0000313" key="3">
    <source>
        <dbReference type="Proteomes" id="UP000297245"/>
    </source>
</evidence>
<dbReference type="AlphaFoldDB" id="A0A4S8KUU8"/>
<keyword evidence="3" id="KW-1185">Reference proteome</keyword>
<feature type="region of interest" description="Disordered" evidence="1">
    <location>
        <begin position="261"/>
        <end position="289"/>
    </location>
</feature>
<evidence type="ECO:0000313" key="2">
    <source>
        <dbReference type="EMBL" id="THU79238.1"/>
    </source>
</evidence>
<dbReference type="EMBL" id="ML180055">
    <property type="protein sequence ID" value="THU79238.1"/>
    <property type="molecule type" value="Genomic_DNA"/>
</dbReference>
<dbReference type="GO" id="GO:0003676">
    <property type="term" value="F:nucleic acid binding"/>
    <property type="evidence" value="ECO:0007669"/>
    <property type="project" value="InterPro"/>
</dbReference>
<proteinExistence type="predicted"/>
<feature type="non-terminal residue" evidence="2">
    <location>
        <position position="1"/>
    </location>
</feature>
<evidence type="ECO:0008006" key="4">
    <source>
        <dbReference type="Google" id="ProtNLM"/>
    </source>
</evidence>
<protein>
    <recommendedName>
        <fullName evidence="4">Integrase catalytic domain-containing protein</fullName>
    </recommendedName>
</protein>
<sequence>LAYLEKRYGIKGIQITPYNSPANGKIERPHWDVRQSLFKACDGDMRKWAKMLIPVFWAERITTRKRMGCSPYFAVTGSHPVLALDIVQATWLVEPPAGFWSTEELIGIRAKQLSLHAIEVEKLIERVDQEKRRRTLRYLEANQATIRSWDFPPGTLVLVRNTAIEKALNKKAKPRFLDPCIVIRRTLGGAYVMAEMDGSVIANKIAAFRVYPYAARRKVKLPSNLEELTGLSAKELDRVVNGPEPDDTPPVEIQTDGVVTELAGEESGESSWPLTLGDDDEQVGSDSDH</sequence>
<dbReference type="OrthoDB" id="446925at2759"/>
<evidence type="ECO:0000256" key="1">
    <source>
        <dbReference type="SAM" id="MobiDB-lite"/>
    </source>
</evidence>
<dbReference type="SUPFAM" id="SSF53098">
    <property type="entry name" value="Ribonuclease H-like"/>
    <property type="match status" value="1"/>
</dbReference>